<evidence type="ECO:0000259" key="3">
    <source>
        <dbReference type="Pfam" id="PF22725"/>
    </source>
</evidence>
<sequence>MSTTTTSDRNDLRVAILGAGMIGAVHRRAALLNGARLVGVMASSPERSSSAAHDWRTMAIRDADALFDLAPDVVHVCSPNGLHVEHVKAAVAAGAHVICEKPIAATSGEADELADLVAGTDRIGTVPFVYRFHPLVREIRSRMRDEEFGRLQLIHGSYLQDWLLSPLATSWRVDSRLGGPSRTFADIGSHWCDLMEFITGERIASLSAATTITVPERPATSAASFSAVSGGGPLVTVDTEDAASVMFRTQSGVLGTVIVSQVSAGRKNRLWIEIDGERRSAVFDQENPETVWFGREESAEVIQRDPSRGSSDERRLSSLPAGHVQGYAQCFENFIGDTYRAVVGDRRDGLPTFDDGARSARIVDAVLESARSGAWVDVVDAPRPAPQHQP</sequence>
<dbReference type="InterPro" id="IPR051317">
    <property type="entry name" value="Gfo/Idh/MocA_oxidoreduct"/>
</dbReference>
<evidence type="ECO:0000313" key="5">
    <source>
        <dbReference type="Proteomes" id="UP001610861"/>
    </source>
</evidence>
<gene>
    <name evidence="4" type="ORF">ACH3VR_22515</name>
</gene>
<name>A0ABW7QFL2_9MICO</name>
<dbReference type="InterPro" id="IPR036291">
    <property type="entry name" value="NAD(P)-bd_dom_sf"/>
</dbReference>
<dbReference type="EMBL" id="JBIQWL010000017">
    <property type="protein sequence ID" value="MFH8253158.1"/>
    <property type="molecule type" value="Genomic_DNA"/>
</dbReference>
<evidence type="ECO:0000259" key="2">
    <source>
        <dbReference type="Pfam" id="PF01408"/>
    </source>
</evidence>
<dbReference type="PANTHER" id="PTHR43708:SF3">
    <property type="entry name" value="OXIDOREDUCTASE"/>
    <property type="match status" value="1"/>
</dbReference>
<reference evidence="4 5" key="1">
    <citation type="submission" date="2024-09" db="EMBL/GenBank/DDBJ databases">
        <authorList>
            <person name="Pan X."/>
        </authorList>
    </citation>
    <scope>NUCLEOTIDE SEQUENCE [LARGE SCALE GENOMIC DNA]</scope>
    <source>
        <strain evidence="4 5">B2969</strain>
    </source>
</reference>
<protein>
    <submittedName>
        <fullName evidence="4">Gfo/Idh/MocA family protein</fullName>
    </submittedName>
</protein>
<dbReference type="SUPFAM" id="SSF55347">
    <property type="entry name" value="Glyceraldehyde-3-phosphate dehydrogenase-like, C-terminal domain"/>
    <property type="match status" value="1"/>
</dbReference>
<keyword evidence="5" id="KW-1185">Reference proteome</keyword>
<dbReference type="Gene3D" id="3.30.360.10">
    <property type="entry name" value="Dihydrodipicolinate Reductase, domain 2"/>
    <property type="match status" value="1"/>
</dbReference>
<proteinExistence type="predicted"/>
<dbReference type="InterPro" id="IPR055170">
    <property type="entry name" value="GFO_IDH_MocA-like_dom"/>
</dbReference>
<dbReference type="InterPro" id="IPR000683">
    <property type="entry name" value="Gfo/Idh/MocA-like_OxRdtase_N"/>
</dbReference>
<dbReference type="PANTHER" id="PTHR43708">
    <property type="entry name" value="CONSERVED EXPRESSED OXIDOREDUCTASE (EUROFUNG)"/>
    <property type="match status" value="1"/>
</dbReference>
<dbReference type="Proteomes" id="UP001610861">
    <property type="component" value="Unassembled WGS sequence"/>
</dbReference>
<feature type="domain" description="Gfo/Idh/MocA-like oxidoreductase N-terminal" evidence="2">
    <location>
        <begin position="12"/>
        <end position="123"/>
    </location>
</feature>
<evidence type="ECO:0000256" key="1">
    <source>
        <dbReference type="ARBA" id="ARBA00023027"/>
    </source>
</evidence>
<comment type="caution">
    <text evidence="4">The sequence shown here is derived from an EMBL/GenBank/DDBJ whole genome shotgun (WGS) entry which is preliminary data.</text>
</comment>
<dbReference type="Pfam" id="PF01408">
    <property type="entry name" value="GFO_IDH_MocA"/>
    <property type="match status" value="1"/>
</dbReference>
<evidence type="ECO:0000313" key="4">
    <source>
        <dbReference type="EMBL" id="MFH8253158.1"/>
    </source>
</evidence>
<keyword evidence="1" id="KW-0520">NAD</keyword>
<accession>A0ABW7QFL2</accession>
<dbReference type="SUPFAM" id="SSF51735">
    <property type="entry name" value="NAD(P)-binding Rossmann-fold domains"/>
    <property type="match status" value="1"/>
</dbReference>
<dbReference type="RefSeq" id="WP_397558584.1">
    <property type="nucleotide sequence ID" value="NZ_JBIQWL010000017.1"/>
</dbReference>
<organism evidence="4 5">
    <name type="scientific">Microbacterium alkaliflavum</name>
    <dbReference type="NCBI Taxonomy" id="3248839"/>
    <lineage>
        <taxon>Bacteria</taxon>
        <taxon>Bacillati</taxon>
        <taxon>Actinomycetota</taxon>
        <taxon>Actinomycetes</taxon>
        <taxon>Micrococcales</taxon>
        <taxon>Microbacteriaceae</taxon>
        <taxon>Microbacterium</taxon>
    </lineage>
</organism>
<dbReference type="Gene3D" id="3.40.50.720">
    <property type="entry name" value="NAD(P)-binding Rossmann-like Domain"/>
    <property type="match status" value="1"/>
</dbReference>
<feature type="domain" description="GFO/IDH/MocA-like oxidoreductase" evidence="3">
    <location>
        <begin position="136"/>
        <end position="281"/>
    </location>
</feature>
<dbReference type="Pfam" id="PF22725">
    <property type="entry name" value="GFO_IDH_MocA_C3"/>
    <property type="match status" value="1"/>
</dbReference>